<gene>
    <name evidence="1" type="ORF">NC653_034325</name>
</gene>
<comment type="caution">
    <text evidence="1">The sequence shown here is derived from an EMBL/GenBank/DDBJ whole genome shotgun (WGS) entry which is preliminary data.</text>
</comment>
<organism evidence="1 2">
    <name type="scientific">Populus alba x Populus x berolinensis</name>
    <dbReference type="NCBI Taxonomy" id="444605"/>
    <lineage>
        <taxon>Eukaryota</taxon>
        <taxon>Viridiplantae</taxon>
        <taxon>Streptophyta</taxon>
        <taxon>Embryophyta</taxon>
        <taxon>Tracheophyta</taxon>
        <taxon>Spermatophyta</taxon>
        <taxon>Magnoliopsida</taxon>
        <taxon>eudicotyledons</taxon>
        <taxon>Gunneridae</taxon>
        <taxon>Pentapetalae</taxon>
        <taxon>rosids</taxon>
        <taxon>fabids</taxon>
        <taxon>Malpighiales</taxon>
        <taxon>Salicaceae</taxon>
        <taxon>Saliceae</taxon>
        <taxon>Populus</taxon>
    </lineage>
</organism>
<protein>
    <submittedName>
        <fullName evidence="1">Uncharacterized protein</fullName>
    </submittedName>
</protein>
<dbReference type="Proteomes" id="UP001164929">
    <property type="component" value="Chromosome 15"/>
</dbReference>
<keyword evidence="2" id="KW-1185">Reference proteome</keyword>
<dbReference type="AlphaFoldDB" id="A0AAD6PW19"/>
<proteinExistence type="predicted"/>
<sequence length="69" mass="8321">MKWKLSNHRFIQHFDETFIVKECQLCVELFQLRSAHHIAWLLVLRSFHDILASLEFVLEKQGYEEGFIT</sequence>
<evidence type="ECO:0000313" key="1">
    <source>
        <dbReference type="EMBL" id="KAJ6969744.1"/>
    </source>
</evidence>
<evidence type="ECO:0000313" key="2">
    <source>
        <dbReference type="Proteomes" id="UP001164929"/>
    </source>
</evidence>
<accession>A0AAD6PW19</accession>
<reference evidence="1" key="1">
    <citation type="journal article" date="2023" name="Mol. Ecol. Resour.">
        <title>Chromosome-level genome assembly of a triploid poplar Populus alba 'Berolinensis'.</title>
        <authorList>
            <person name="Chen S."/>
            <person name="Yu Y."/>
            <person name="Wang X."/>
            <person name="Wang S."/>
            <person name="Zhang T."/>
            <person name="Zhou Y."/>
            <person name="He R."/>
            <person name="Meng N."/>
            <person name="Wang Y."/>
            <person name="Liu W."/>
            <person name="Liu Z."/>
            <person name="Liu J."/>
            <person name="Guo Q."/>
            <person name="Huang H."/>
            <person name="Sederoff R.R."/>
            <person name="Wang G."/>
            <person name="Qu G."/>
            <person name="Chen S."/>
        </authorList>
    </citation>
    <scope>NUCLEOTIDE SEQUENCE</scope>
    <source>
        <strain evidence="1">SC-2020</strain>
    </source>
</reference>
<name>A0AAD6PW19_9ROSI</name>
<dbReference type="EMBL" id="JAQIZT010000015">
    <property type="protein sequence ID" value="KAJ6969744.1"/>
    <property type="molecule type" value="Genomic_DNA"/>
</dbReference>